<dbReference type="Proteomes" id="UP000187464">
    <property type="component" value="Chromosome I"/>
</dbReference>
<dbReference type="InterPro" id="IPR044068">
    <property type="entry name" value="CB"/>
</dbReference>
<dbReference type="InterPro" id="IPR011010">
    <property type="entry name" value="DNA_brk_join_enz"/>
</dbReference>
<reference evidence="12 13" key="1">
    <citation type="submission" date="2016-08" db="EMBL/GenBank/DDBJ databases">
        <authorList>
            <person name="Seilhamer J.J."/>
        </authorList>
    </citation>
    <scope>NUCLEOTIDE SEQUENCE [LARGE SCALE GENOMIC DNA]</scope>
    <source>
        <strain evidence="12">M3/6</strain>
    </source>
</reference>
<dbReference type="AlphaFoldDB" id="A0A1R3T8U7"/>
<dbReference type="RefSeq" id="WP_076931505.1">
    <property type="nucleotide sequence ID" value="NZ_DAMBAO010000023.1"/>
</dbReference>
<evidence type="ECO:0000259" key="10">
    <source>
        <dbReference type="PROSITE" id="PS51898"/>
    </source>
</evidence>
<keyword evidence="2 9" id="KW-0963">Cytoplasm</keyword>
<dbReference type="HAMAP" id="MF_01808">
    <property type="entry name" value="Recomb_XerC_XerD"/>
    <property type="match status" value="1"/>
</dbReference>
<evidence type="ECO:0000256" key="8">
    <source>
        <dbReference type="ARBA" id="ARBA00023306"/>
    </source>
</evidence>
<name>A0A1R3T8U7_9BACT</name>
<dbReference type="InterPro" id="IPR002104">
    <property type="entry name" value="Integrase_catalytic"/>
</dbReference>
<dbReference type="STRING" id="1642647.PSM36_2924"/>
<organism evidence="12 13">
    <name type="scientific">Proteiniphilum saccharofermentans</name>
    <dbReference type="NCBI Taxonomy" id="1642647"/>
    <lineage>
        <taxon>Bacteria</taxon>
        <taxon>Pseudomonadati</taxon>
        <taxon>Bacteroidota</taxon>
        <taxon>Bacteroidia</taxon>
        <taxon>Bacteroidales</taxon>
        <taxon>Dysgonomonadaceae</taxon>
        <taxon>Proteiniphilum</taxon>
    </lineage>
</organism>
<dbReference type="Pfam" id="PF02899">
    <property type="entry name" value="Phage_int_SAM_1"/>
    <property type="match status" value="1"/>
</dbReference>
<keyword evidence="6 9" id="KW-0238">DNA-binding</keyword>
<dbReference type="GO" id="GO:0003677">
    <property type="term" value="F:DNA binding"/>
    <property type="evidence" value="ECO:0007669"/>
    <property type="project" value="UniProtKB-UniRule"/>
</dbReference>
<sequence>MWKEKFIQYLRVEKNYSSHTEISYLDDLTQFEDFITEGNSTFDPTRIDSDDIRVWMSHLMEQGIKPRSVNRKLSAVKSFFRYLKKKGVIIQNPAEAVTGPKVAKKLPSFVNDPEMTKVIDDPLGYSDDFRGHRDRFLVELLYLTGMRRAELIALKDTDIDFGACTLRVTGKRNKQRIIPFSNSTKEKLKEYIAARDADIENKSPFLFVKEDGDPLYPKLVYNVIHNHLNSIPTLAKKSPHVLRHSFATEMLNNGAEINAVKELLGHSSLASTEVYTHVTFEELKKAYQYAHPRAKK</sequence>
<feature type="active site" evidence="9">
    <location>
        <position position="243"/>
    </location>
</feature>
<dbReference type="KEGG" id="psac:PSM36_2924"/>
<comment type="subunit">
    <text evidence="9">Forms a cyclic heterotetrameric complex composed of two molecules of XerC and two molecules of XerD.</text>
</comment>
<dbReference type="Gene3D" id="1.10.443.10">
    <property type="entry name" value="Intergrase catalytic core"/>
    <property type="match status" value="1"/>
</dbReference>
<keyword evidence="8 9" id="KW-0131">Cell cycle</keyword>
<evidence type="ECO:0000313" key="12">
    <source>
        <dbReference type="EMBL" id="SCD21718.1"/>
    </source>
</evidence>
<dbReference type="InterPro" id="IPR004107">
    <property type="entry name" value="Integrase_SAM-like_N"/>
</dbReference>
<keyword evidence="7 9" id="KW-0233">DNA recombination</keyword>
<feature type="active site" evidence="9">
    <location>
        <position position="240"/>
    </location>
</feature>
<protein>
    <recommendedName>
        <fullName evidence="9">Tyrosine recombinase XerC</fullName>
    </recommendedName>
</protein>
<evidence type="ECO:0000259" key="11">
    <source>
        <dbReference type="PROSITE" id="PS51900"/>
    </source>
</evidence>
<feature type="active site" description="O-(3'-phospho-DNA)-tyrosine intermediate" evidence="9">
    <location>
        <position position="275"/>
    </location>
</feature>
<keyword evidence="13" id="KW-1185">Reference proteome</keyword>
<feature type="domain" description="Core-binding (CB)" evidence="11">
    <location>
        <begin position="1"/>
        <end position="84"/>
    </location>
</feature>
<dbReference type="PANTHER" id="PTHR30349">
    <property type="entry name" value="PHAGE INTEGRASE-RELATED"/>
    <property type="match status" value="1"/>
</dbReference>
<proteinExistence type="inferred from homology"/>
<dbReference type="InterPro" id="IPR010998">
    <property type="entry name" value="Integrase_recombinase_N"/>
</dbReference>
<dbReference type="Pfam" id="PF00589">
    <property type="entry name" value="Phage_integrase"/>
    <property type="match status" value="1"/>
</dbReference>
<dbReference type="PANTHER" id="PTHR30349:SF77">
    <property type="entry name" value="TYROSINE RECOMBINASE XERC"/>
    <property type="match status" value="1"/>
</dbReference>
<evidence type="ECO:0000313" key="13">
    <source>
        <dbReference type="Proteomes" id="UP000187464"/>
    </source>
</evidence>
<keyword evidence="3 9" id="KW-0132">Cell division</keyword>
<comment type="subcellular location">
    <subcellularLocation>
        <location evidence="1 9">Cytoplasm</location>
    </subcellularLocation>
</comment>
<dbReference type="InterPro" id="IPR023009">
    <property type="entry name" value="Tyrosine_recombinase_XerC/XerD"/>
</dbReference>
<evidence type="ECO:0000256" key="3">
    <source>
        <dbReference type="ARBA" id="ARBA00022618"/>
    </source>
</evidence>
<feature type="active site" evidence="9">
    <location>
        <position position="171"/>
    </location>
</feature>
<feature type="active site" evidence="9">
    <location>
        <position position="266"/>
    </location>
</feature>
<dbReference type="GO" id="GO:0009037">
    <property type="term" value="F:tyrosine-based site-specific recombinase activity"/>
    <property type="evidence" value="ECO:0007669"/>
    <property type="project" value="UniProtKB-UniRule"/>
</dbReference>
<dbReference type="PROSITE" id="PS51900">
    <property type="entry name" value="CB"/>
    <property type="match status" value="1"/>
</dbReference>
<dbReference type="InterPro" id="IPR013762">
    <property type="entry name" value="Integrase-like_cat_sf"/>
</dbReference>
<keyword evidence="5 9" id="KW-0229">DNA integration</keyword>
<dbReference type="GO" id="GO:0007059">
    <property type="term" value="P:chromosome segregation"/>
    <property type="evidence" value="ECO:0007669"/>
    <property type="project" value="UniProtKB-UniRule"/>
</dbReference>
<dbReference type="EMBL" id="LT605205">
    <property type="protein sequence ID" value="SCD21718.1"/>
    <property type="molecule type" value="Genomic_DNA"/>
</dbReference>
<evidence type="ECO:0000256" key="4">
    <source>
        <dbReference type="ARBA" id="ARBA00022829"/>
    </source>
</evidence>
<evidence type="ECO:0000256" key="5">
    <source>
        <dbReference type="ARBA" id="ARBA00022908"/>
    </source>
</evidence>
<feature type="active site" evidence="9">
    <location>
        <position position="147"/>
    </location>
</feature>
<dbReference type="InterPro" id="IPR050090">
    <property type="entry name" value="Tyrosine_recombinase_XerCD"/>
</dbReference>
<comment type="similarity">
    <text evidence="9">Belongs to the 'phage' integrase family. XerC subfamily.</text>
</comment>
<feature type="domain" description="Tyr recombinase" evidence="10">
    <location>
        <begin position="105"/>
        <end position="288"/>
    </location>
</feature>
<evidence type="ECO:0000256" key="1">
    <source>
        <dbReference type="ARBA" id="ARBA00004496"/>
    </source>
</evidence>
<evidence type="ECO:0000256" key="6">
    <source>
        <dbReference type="ARBA" id="ARBA00023125"/>
    </source>
</evidence>
<dbReference type="PROSITE" id="PS51898">
    <property type="entry name" value="TYR_RECOMBINASE"/>
    <property type="match status" value="1"/>
</dbReference>
<dbReference type="Gene3D" id="1.10.150.130">
    <property type="match status" value="1"/>
</dbReference>
<dbReference type="GO" id="GO:0051301">
    <property type="term" value="P:cell division"/>
    <property type="evidence" value="ECO:0007669"/>
    <property type="project" value="UniProtKB-KW"/>
</dbReference>
<comment type="function">
    <text evidence="9">Site-specific tyrosine recombinase, which acts by catalyzing the cutting and rejoining of the recombining DNA molecules. The XerC-XerD complex is essential to convert dimers of the bacterial chromosome into monomers to permit their segregation at cell division. It also contributes to the segregational stability of plasmids.</text>
</comment>
<evidence type="ECO:0000256" key="9">
    <source>
        <dbReference type="HAMAP-Rule" id="MF_01808"/>
    </source>
</evidence>
<gene>
    <name evidence="9" type="primary">xerC</name>
    <name evidence="12" type="ORF">PSM36_2924</name>
</gene>
<dbReference type="SUPFAM" id="SSF56349">
    <property type="entry name" value="DNA breaking-rejoining enzymes"/>
    <property type="match status" value="1"/>
</dbReference>
<dbReference type="GO" id="GO:0005737">
    <property type="term" value="C:cytoplasm"/>
    <property type="evidence" value="ECO:0007669"/>
    <property type="project" value="UniProtKB-SubCell"/>
</dbReference>
<keyword evidence="4 9" id="KW-0159">Chromosome partition</keyword>
<dbReference type="GO" id="GO:0006313">
    <property type="term" value="P:DNA transposition"/>
    <property type="evidence" value="ECO:0007669"/>
    <property type="project" value="UniProtKB-UniRule"/>
</dbReference>
<accession>A0A1R3T8U7</accession>
<evidence type="ECO:0000256" key="2">
    <source>
        <dbReference type="ARBA" id="ARBA00022490"/>
    </source>
</evidence>
<evidence type="ECO:0000256" key="7">
    <source>
        <dbReference type="ARBA" id="ARBA00023172"/>
    </source>
</evidence>